<feature type="compositionally biased region" description="Acidic residues" evidence="1">
    <location>
        <begin position="179"/>
        <end position="191"/>
    </location>
</feature>
<evidence type="ECO:0000313" key="2">
    <source>
        <dbReference type="EMBL" id="KAL3806160.1"/>
    </source>
</evidence>
<reference evidence="2 3" key="1">
    <citation type="submission" date="2024-10" db="EMBL/GenBank/DDBJ databases">
        <title>Updated reference genomes for cyclostephanoid diatoms.</title>
        <authorList>
            <person name="Roberts W.R."/>
            <person name="Alverson A.J."/>
        </authorList>
    </citation>
    <scope>NUCLEOTIDE SEQUENCE [LARGE SCALE GENOMIC DNA]</scope>
    <source>
        <strain evidence="2 3">AJA228-03</strain>
    </source>
</reference>
<evidence type="ECO:0000313" key="3">
    <source>
        <dbReference type="Proteomes" id="UP001530377"/>
    </source>
</evidence>
<dbReference type="EMBL" id="JALLPB020000876">
    <property type="protein sequence ID" value="KAL3806160.1"/>
    <property type="molecule type" value="Genomic_DNA"/>
</dbReference>
<gene>
    <name evidence="2" type="ORF">ACHAXA_004417</name>
</gene>
<dbReference type="Proteomes" id="UP001530377">
    <property type="component" value="Unassembled WGS sequence"/>
</dbReference>
<feature type="region of interest" description="Disordered" evidence="1">
    <location>
        <begin position="26"/>
        <end position="72"/>
    </location>
</feature>
<feature type="compositionally biased region" description="Basic residues" evidence="1">
    <location>
        <begin position="200"/>
        <end position="209"/>
    </location>
</feature>
<comment type="caution">
    <text evidence="2">The sequence shown here is derived from an EMBL/GenBank/DDBJ whole genome shotgun (WGS) entry which is preliminary data.</text>
</comment>
<evidence type="ECO:0000256" key="1">
    <source>
        <dbReference type="SAM" id="MobiDB-lite"/>
    </source>
</evidence>
<dbReference type="PANTHER" id="PTHR38663">
    <property type="match status" value="1"/>
</dbReference>
<keyword evidence="3" id="KW-1185">Reference proteome</keyword>
<dbReference type="PANTHER" id="PTHR38663:SF1">
    <property type="entry name" value="L-ORNITHINE N(5)-MONOOXYGENASE"/>
    <property type="match status" value="1"/>
</dbReference>
<sequence>MRRTGRIGIAIGDNGNTVQFRRHDEYAGVNSNAHGGLGRGGGGGRRRRDWRRRRRRRRCGGDHHYAGRGMGPTRGRRAAVCGVRESIPTKIGCGELERHSFQRSIDIVGGLPDVSVDLEWTRNLFVVGALASLNVGPDGGDIMGARRAATIVSNALECMSWLRREGVGALSNPFQMLSDDGDSSSDDDSDSDRECNLLHLRGKNKNSKT</sequence>
<feature type="compositionally biased region" description="Basic residues" evidence="1">
    <location>
        <begin position="44"/>
        <end position="58"/>
    </location>
</feature>
<protein>
    <submittedName>
        <fullName evidence="2">Uncharacterized protein</fullName>
    </submittedName>
</protein>
<feature type="region of interest" description="Disordered" evidence="1">
    <location>
        <begin position="174"/>
        <end position="209"/>
    </location>
</feature>
<name>A0ABD3RFE3_9STRA</name>
<accession>A0ABD3RFE3</accession>
<proteinExistence type="predicted"/>
<dbReference type="AlphaFoldDB" id="A0ABD3RFE3"/>
<organism evidence="2 3">
    <name type="scientific">Cyclostephanos tholiformis</name>
    <dbReference type="NCBI Taxonomy" id="382380"/>
    <lineage>
        <taxon>Eukaryota</taxon>
        <taxon>Sar</taxon>
        <taxon>Stramenopiles</taxon>
        <taxon>Ochrophyta</taxon>
        <taxon>Bacillariophyta</taxon>
        <taxon>Coscinodiscophyceae</taxon>
        <taxon>Thalassiosirophycidae</taxon>
        <taxon>Stephanodiscales</taxon>
        <taxon>Stephanodiscaceae</taxon>
        <taxon>Cyclostephanos</taxon>
    </lineage>
</organism>